<protein>
    <submittedName>
        <fullName evidence="1">Uncharacterized protein</fullName>
    </submittedName>
</protein>
<accession>A0A382RJJ3</accession>
<sequence>MAWAEESKANREHWNQWCKSYLASINSLGAVQPYKMHPRSGPNPDICGVLLYSNMAYAGGYNTWPESMLDGMLDIQKAVLEPPYHIRLKRPVLNDDGILATEA</sequence>
<reference evidence="1" key="1">
    <citation type="submission" date="2018-05" db="EMBL/GenBank/DDBJ databases">
        <authorList>
            <person name="Lanie J.A."/>
            <person name="Ng W.-L."/>
            <person name="Kazmierczak K.M."/>
            <person name="Andrzejewski T.M."/>
            <person name="Davidsen T.M."/>
            <person name="Wayne K.J."/>
            <person name="Tettelin H."/>
            <person name="Glass J.I."/>
            <person name="Rusch D."/>
            <person name="Podicherti R."/>
            <person name="Tsui H.-C.T."/>
            <person name="Winkler M.E."/>
        </authorList>
    </citation>
    <scope>NUCLEOTIDE SEQUENCE</scope>
</reference>
<dbReference type="AlphaFoldDB" id="A0A382RJJ3"/>
<proteinExistence type="predicted"/>
<name>A0A382RJJ3_9ZZZZ</name>
<evidence type="ECO:0000313" key="1">
    <source>
        <dbReference type="EMBL" id="SVC97796.1"/>
    </source>
</evidence>
<gene>
    <name evidence="1" type="ORF">METZ01_LOCUS350650</name>
</gene>
<organism evidence="1">
    <name type="scientific">marine metagenome</name>
    <dbReference type="NCBI Taxonomy" id="408172"/>
    <lineage>
        <taxon>unclassified sequences</taxon>
        <taxon>metagenomes</taxon>
        <taxon>ecological metagenomes</taxon>
    </lineage>
</organism>
<dbReference type="EMBL" id="UINC01122159">
    <property type="protein sequence ID" value="SVC97796.1"/>
    <property type="molecule type" value="Genomic_DNA"/>
</dbReference>